<dbReference type="AlphaFoldDB" id="B9GX06"/>
<dbReference type="STRING" id="3694.B9GX06"/>
<accession>B9GX06</accession>
<sequence>MSKKLQKSLQECLYKIKNPIQNVQFYPDSKKWVLRGCKRPRTLSFTIARKQNEFHNEEGEINKGVSATLSDVDRFLSENFSSLYISDDDGNYHKGSDHRSKRS</sequence>
<organism evidence="1 2">
    <name type="scientific">Populus trichocarpa</name>
    <name type="common">Western balsam poplar</name>
    <name type="synonym">Populus balsamifera subsp. trichocarpa</name>
    <dbReference type="NCBI Taxonomy" id="3694"/>
    <lineage>
        <taxon>Eukaryota</taxon>
        <taxon>Viridiplantae</taxon>
        <taxon>Streptophyta</taxon>
        <taxon>Embryophyta</taxon>
        <taxon>Tracheophyta</taxon>
        <taxon>Spermatophyta</taxon>
        <taxon>Magnoliopsida</taxon>
        <taxon>eudicotyledons</taxon>
        <taxon>Gunneridae</taxon>
        <taxon>Pentapetalae</taxon>
        <taxon>rosids</taxon>
        <taxon>fabids</taxon>
        <taxon>Malpighiales</taxon>
        <taxon>Salicaceae</taxon>
        <taxon>Saliceae</taxon>
        <taxon>Populus</taxon>
    </lineage>
</organism>
<dbReference type="HOGENOM" id="CLU_2268427_0_0_1"/>
<protein>
    <submittedName>
        <fullName evidence="1">Uncharacterized protein</fullName>
    </submittedName>
</protein>
<reference evidence="1 2" key="1">
    <citation type="journal article" date="2006" name="Science">
        <title>The genome of black cottonwood, Populus trichocarpa (Torr. &amp; Gray).</title>
        <authorList>
            <person name="Tuskan G.A."/>
            <person name="Difazio S."/>
            <person name="Jansson S."/>
            <person name="Bohlmann J."/>
            <person name="Grigoriev I."/>
            <person name="Hellsten U."/>
            <person name="Putnam N."/>
            <person name="Ralph S."/>
            <person name="Rombauts S."/>
            <person name="Salamov A."/>
            <person name="Schein J."/>
            <person name="Sterck L."/>
            <person name="Aerts A."/>
            <person name="Bhalerao R.R."/>
            <person name="Bhalerao R.P."/>
            <person name="Blaudez D."/>
            <person name="Boerjan W."/>
            <person name="Brun A."/>
            <person name="Brunner A."/>
            <person name="Busov V."/>
            <person name="Campbell M."/>
            <person name="Carlson J."/>
            <person name="Chalot M."/>
            <person name="Chapman J."/>
            <person name="Chen G.L."/>
            <person name="Cooper D."/>
            <person name="Coutinho P.M."/>
            <person name="Couturier J."/>
            <person name="Covert S."/>
            <person name="Cronk Q."/>
            <person name="Cunningham R."/>
            <person name="Davis J."/>
            <person name="Degroeve S."/>
            <person name="Dejardin A."/>
            <person name="Depamphilis C."/>
            <person name="Detter J."/>
            <person name="Dirks B."/>
            <person name="Dubchak I."/>
            <person name="Duplessis S."/>
            <person name="Ehlting J."/>
            <person name="Ellis B."/>
            <person name="Gendler K."/>
            <person name="Goodstein D."/>
            <person name="Gribskov M."/>
            <person name="Grimwood J."/>
            <person name="Groover A."/>
            <person name="Gunter L."/>
            <person name="Hamberger B."/>
            <person name="Heinze B."/>
            <person name="Helariutta Y."/>
            <person name="Henrissat B."/>
            <person name="Holligan D."/>
            <person name="Holt R."/>
            <person name="Huang W."/>
            <person name="Islam-Faridi N."/>
            <person name="Jones S."/>
            <person name="Jones-Rhoades M."/>
            <person name="Jorgensen R."/>
            <person name="Joshi C."/>
            <person name="Kangasjarvi J."/>
            <person name="Karlsson J."/>
            <person name="Kelleher C."/>
            <person name="Kirkpatrick R."/>
            <person name="Kirst M."/>
            <person name="Kohler A."/>
            <person name="Kalluri U."/>
            <person name="Larimer F."/>
            <person name="Leebens-Mack J."/>
            <person name="Leple J.C."/>
            <person name="Locascio P."/>
            <person name="Lou Y."/>
            <person name="Lucas S."/>
            <person name="Martin F."/>
            <person name="Montanini B."/>
            <person name="Napoli C."/>
            <person name="Nelson D.R."/>
            <person name="Nelson C."/>
            <person name="Nieminen K."/>
            <person name="Nilsson O."/>
            <person name="Pereda V."/>
            <person name="Peter G."/>
            <person name="Philippe R."/>
            <person name="Pilate G."/>
            <person name="Poliakov A."/>
            <person name="Razumovskaya J."/>
            <person name="Richardson P."/>
            <person name="Rinaldi C."/>
            <person name="Ritland K."/>
            <person name="Rouze P."/>
            <person name="Ryaboy D."/>
            <person name="Schmutz J."/>
            <person name="Schrader J."/>
            <person name="Segerman B."/>
            <person name="Shin H."/>
            <person name="Siddiqui A."/>
            <person name="Sterky F."/>
            <person name="Terry A."/>
            <person name="Tsai C.J."/>
            <person name="Uberbacher E."/>
            <person name="Unneberg P."/>
            <person name="Vahala J."/>
            <person name="Wall K."/>
            <person name="Wessler S."/>
            <person name="Yang G."/>
            <person name="Yin T."/>
            <person name="Douglas C."/>
            <person name="Marra M."/>
            <person name="Sandberg G."/>
            <person name="Van de Peer Y."/>
            <person name="Rokhsar D."/>
        </authorList>
    </citation>
    <scope>NUCLEOTIDE SEQUENCE [LARGE SCALE GENOMIC DNA]</scope>
    <source>
        <strain evidence="2">cv. Nisqually</strain>
    </source>
</reference>
<keyword evidence="2" id="KW-1185">Reference proteome</keyword>
<proteinExistence type="predicted"/>
<dbReference type="InParanoid" id="B9GX06"/>
<dbReference type="Proteomes" id="UP000006729">
    <property type="component" value="Chromosome 3"/>
</dbReference>
<evidence type="ECO:0000313" key="2">
    <source>
        <dbReference type="Proteomes" id="UP000006729"/>
    </source>
</evidence>
<name>B9GX06_POPTR</name>
<dbReference type="EMBL" id="CM009292">
    <property type="protein sequence ID" value="PNT43809.1"/>
    <property type="molecule type" value="Genomic_DNA"/>
</dbReference>
<gene>
    <name evidence="1" type="ORF">POPTR_003G055300</name>
</gene>
<evidence type="ECO:0000313" key="1">
    <source>
        <dbReference type="EMBL" id="PNT43809.1"/>
    </source>
</evidence>